<proteinExistence type="predicted"/>
<keyword evidence="1" id="KW-0812">Transmembrane</keyword>
<protein>
    <recommendedName>
        <fullName evidence="4">Transmembrane protein</fullName>
    </recommendedName>
</protein>
<reference evidence="2 3" key="1">
    <citation type="journal article" date="2006" name="Nature">
        <title>Global trends of whole-genome duplications revealed by the ciliate Paramecium tetraurelia.</title>
        <authorList>
            <consortium name="Genoscope"/>
            <person name="Aury J.-M."/>
            <person name="Jaillon O."/>
            <person name="Duret L."/>
            <person name="Noel B."/>
            <person name="Jubin C."/>
            <person name="Porcel B.M."/>
            <person name="Segurens B."/>
            <person name="Daubin V."/>
            <person name="Anthouard V."/>
            <person name="Aiach N."/>
            <person name="Arnaiz O."/>
            <person name="Billaut A."/>
            <person name="Beisson J."/>
            <person name="Blanc I."/>
            <person name="Bouhouche K."/>
            <person name="Camara F."/>
            <person name="Duharcourt S."/>
            <person name="Guigo R."/>
            <person name="Gogendeau D."/>
            <person name="Katinka M."/>
            <person name="Keller A.-M."/>
            <person name="Kissmehl R."/>
            <person name="Klotz C."/>
            <person name="Koll F."/>
            <person name="Le Moue A."/>
            <person name="Lepere C."/>
            <person name="Malinsky S."/>
            <person name="Nowacki M."/>
            <person name="Nowak J.K."/>
            <person name="Plattner H."/>
            <person name="Poulain J."/>
            <person name="Ruiz F."/>
            <person name="Serrano V."/>
            <person name="Zagulski M."/>
            <person name="Dessen P."/>
            <person name="Betermier M."/>
            <person name="Weissenbach J."/>
            <person name="Scarpelli C."/>
            <person name="Schachter V."/>
            <person name="Sperling L."/>
            <person name="Meyer E."/>
            <person name="Cohen J."/>
            <person name="Wincker P."/>
        </authorList>
    </citation>
    <scope>NUCLEOTIDE SEQUENCE [LARGE SCALE GENOMIC DNA]</scope>
    <source>
        <strain evidence="2 3">Stock d4-2</strain>
    </source>
</reference>
<evidence type="ECO:0000256" key="1">
    <source>
        <dbReference type="SAM" id="Phobius"/>
    </source>
</evidence>
<feature type="transmembrane region" description="Helical" evidence="1">
    <location>
        <begin position="110"/>
        <end position="129"/>
    </location>
</feature>
<dbReference type="EMBL" id="CT868474">
    <property type="protein sequence ID" value="CAK83523.1"/>
    <property type="molecule type" value="Genomic_DNA"/>
</dbReference>
<keyword evidence="3" id="KW-1185">Reference proteome</keyword>
<sequence>MQFTFDLPYKTNHSISNLPSSRCVGHFNLFNLSMLISQQFQLTNELLKKNLLSIYIQLYFQQSQQWLIIQSFDFLQFMVVIIRILYIKCSISFGYRLFHFEFISITSHHQYLFGAYVITMIYIFMYVAAQKTQGSKITLLTLCKELFINFILYLIMDPTILVKQKRFSQKILNSTNQMMQYQFIEIYSVVELYSFRQLTYQKVYQAALKIMLMQTQILIFSFEFNHPFTIFIYMINSQHIIQTSMLILFKSSTQLSKYLCILFFVKYF</sequence>
<dbReference type="Proteomes" id="UP000000600">
    <property type="component" value="Unassembled WGS sequence"/>
</dbReference>
<dbReference type="KEGG" id="ptm:GSPATT00017853001"/>
<dbReference type="InParanoid" id="A0DKF6"/>
<dbReference type="GeneID" id="5036705"/>
<feature type="transmembrane region" description="Helical" evidence="1">
    <location>
        <begin position="135"/>
        <end position="156"/>
    </location>
</feature>
<keyword evidence="1" id="KW-1133">Transmembrane helix</keyword>
<evidence type="ECO:0000313" key="3">
    <source>
        <dbReference type="Proteomes" id="UP000000600"/>
    </source>
</evidence>
<dbReference type="HOGENOM" id="CLU_1039975_0_0_1"/>
<gene>
    <name evidence="2" type="ORF">GSPATT00017853001</name>
</gene>
<dbReference type="RefSeq" id="XP_001450920.1">
    <property type="nucleotide sequence ID" value="XM_001450883.1"/>
</dbReference>
<evidence type="ECO:0008006" key="4">
    <source>
        <dbReference type="Google" id="ProtNLM"/>
    </source>
</evidence>
<feature type="transmembrane region" description="Helical" evidence="1">
    <location>
        <begin position="74"/>
        <end position="98"/>
    </location>
</feature>
<accession>A0DKF6</accession>
<organism evidence="2 3">
    <name type="scientific">Paramecium tetraurelia</name>
    <dbReference type="NCBI Taxonomy" id="5888"/>
    <lineage>
        <taxon>Eukaryota</taxon>
        <taxon>Sar</taxon>
        <taxon>Alveolata</taxon>
        <taxon>Ciliophora</taxon>
        <taxon>Intramacronucleata</taxon>
        <taxon>Oligohymenophorea</taxon>
        <taxon>Peniculida</taxon>
        <taxon>Parameciidae</taxon>
        <taxon>Paramecium</taxon>
    </lineage>
</organism>
<keyword evidence="1" id="KW-0472">Membrane</keyword>
<name>A0DKF6_PARTE</name>
<dbReference type="AlphaFoldDB" id="A0DKF6"/>
<evidence type="ECO:0000313" key="2">
    <source>
        <dbReference type="EMBL" id="CAK83523.1"/>
    </source>
</evidence>